<reference evidence="1" key="1">
    <citation type="submission" date="2020-03" db="EMBL/GenBank/DDBJ databases">
        <title>The deep terrestrial virosphere.</title>
        <authorList>
            <person name="Holmfeldt K."/>
            <person name="Nilsson E."/>
            <person name="Simone D."/>
            <person name="Lopez-Fernandez M."/>
            <person name="Wu X."/>
            <person name="de Brujin I."/>
            <person name="Lundin D."/>
            <person name="Andersson A."/>
            <person name="Bertilsson S."/>
            <person name="Dopson M."/>
        </authorList>
    </citation>
    <scope>NUCLEOTIDE SEQUENCE</scope>
    <source>
        <strain evidence="1">MM171B02622</strain>
    </source>
</reference>
<accession>A0A6M3X5U4</accession>
<dbReference type="AlphaFoldDB" id="A0A6M3X5U4"/>
<dbReference type="InterPro" id="IPR035198">
    <property type="entry name" value="SU10_MCP"/>
</dbReference>
<dbReference type="Pfam" id="PF17236">
    <property type="entry name" value="SU10_MCP"/>
    <property type="match status" value="1"/>
</dbReference>
<gene>
    <name evidence="1" type="ORF">MM171B02622_0007</name>
</gene>
<evidence type="ECO:0000313" key="1">
    <source>
        <dbReference type="EMBL" id="QJH93068.1"/>
    </source>
</evidence>
<proteinExistence type="predicted"/>
<dbReference type="EMBL" id="MT143943">
    <property type="protein sequence ID" value="QJH93068.1"/>
    <property type="molecule type" value="Genomic_DNA"/>
</dbReference>
<sequence length="440" mass="48982">MAGNPGFLGMRGTGDWATNQRPENWREMILYLYPNGSAPLTAILSKLKEEKVDDPIFHWWTKLLPSQAGTVTARWLNVNNSGAVTSGSTAAGTTVYFVMSASDMTHFRVGHQVLCRDSDQYDVDFNGLVTSVNTSQLNVGVKLLEADDNADDSATYGANSVDRLLVVGNANAEGASMPDAISYDPVEWSNYTEIFRTSLSITRTARLTRLRTGDAYREAKRECLELHSIEMEKAFLWGFKWAGIGDNGKPKRTTMGLIRALQYGSDGSANVGVSDSFKVNTTYSGDTWLQSGKDWLDYYFEQMFRYGKSEKLAFVGSGALLGINQLAETYGTIQINPRTKAYGLAVNEWITPFGIVNMVTHPLFSFEATNRYSMVIFEPAGLRYRYVSDTMFMSEKSDQQNTGWTRRDGTDEEYLTEAGLEYHHPNGWGYLNGVGEDNAV</sequence>
<organism evidence="1">
    <name type="scientific">viral metagenome</name>
    <dbReference type="NCBI Taxonomy" id="1070528"/>
    <lineage>
        <taxon>unclassified sequences</taxon>
        <taxon>metagenomes</taxon>
        <taxon>organismal metagenomes</taxon>
    </lineage>
</organism>
<name>A0A6M3X5U4_9ZZZZ</name>
<protein>
    <submittedName>
        <fullName evidence="1">Putative capsid protein</fullName>
    </submittedName>
</protein>